<dbReference type="PROSITE" id="PS01124">
    <property type="entry name" value="HTH_ARAC_FAMILY_2"/>
    <property type="match status" value="1"/>
</dbReference>
<protein>
    <submittedName>
        <fullName evidence="5">Transcriptional regulator, AraC family</fullName>
    </submittedName>
</protein>
<feature type="domain" description="HTH araC/xylS-type" evidence="4">
    <location>
        <begin position="191"/>
        <end position="289"/>
    </location>
</feature>
<dbReference type="PROSITE" id="PS00041">
    <property type="entry name" value="HTH_ARAC_FAMILY_1"/>
    <property type="match status" value="1"/>
</dbReference>
<sequence>MNEMVKLIEQFELKELFNKSRLKGVRFFKSSSHIPRSPLLYDPGIFIVAQGRKIGHLGERSFQYDPNNYLVTSVPIPFECETFADADAPFLGLYVDIDMPVLHELMGLLGQSRVAASVRIRDIPKGVAPAEMDAAMHDAVIRLLKCLHSEADALVLGPGLIREIIYRALCGTQASSLYALAAQDGSFARVSKTLHLIHRECSRKLDVDQLASVAGMSASTFHRAFKEITSESPIQYLKKVRLNKARDLIEREHMKVYIAADKVGYESSSQFSRDFKRFFGVSPAEMMRGAR</sequence>
<dbReference type="SMART" id="SM00342">
    <property type="entry name" value="HTH_ARAC"/>
    <property type="match status" value="1"/>
</dbReference>
<evidence type="ECO:0000313" key="5">
    <source>
        <dbReference type="EMBL" id="EAT14938.1"/>
    </source>
</evidence>
<dbReference type="OrthoDB" id="9802263at2"/>
<dbReference type="Gene3D" id="1.10.10.60">
    <property type="entry name" value="Homeodomain-like"/>
    <property type="match status" value="2"/>
</dbReference>
<reference evidence="5" key="1">
    <citation type="submission" date="2006-05" db="EMBL/GenBank/DDBJ databases">
        <title>Annotation of the draft genome assembly of Desulfuromonas acetoxidans DSM 684.</title>
        <authorList>
            <consortium name="US DOE Joint Genome Institute (JGI-ORNL)"/>
            <person name="Larimer F."/>
            <person name="Land M."/>
            <person name="Hauser L."/>
        </authorList>
    </citation>
    <scope>NUCLEOTIDE SEQUENCE [LARGE SCALE GENOMIC DNA]</scope>
    <source>
        <strain evidence="5">DSM 684</strain>
    </source>
</reference>
<evidence type="ECO:0000256" key="2">
    <source>
        <dbReference type="ARBA" id="ARBA00023125"/>
    </source>
</evidence>
<dbReference type="PANTHER" id="PTHR43436:SF2">
    <property type="entry name" value="ARAC_XYLS FAMILY TRANSCRIPTIONAL REGULATOR"/>
    <property type="match status" value="1"/>
</dbReference>
<dbReference type="RefSeq" id="WP_006001760.1">
    <property type="nucleotide sequence ID" value="NZ_AAEW02000015.1"/>
</dbReference>
<dbReference type="InterPro" id="IPR018062">
    <property type="entry name" value="HTH_AraC-typ_CS"/>
</dbReference>
<proteinExistence type="predicted"/>
<organism evidence="5 6">
    <name type="scientific">Desulfuromonas acetoxidans (strain DSM 684 / 11070)</name>
    <dbReference type="NCBI Taxonomy" id="281689"/>
    <lineage>
        <taxon>Bacteria</taxon>
        <taxon>Pseudomonadati</taxon>
        <taxon>Thermodesulfobacteriota</taxon>
        <taxon>Desulfuromonadia</taxon>
        <taxon>Desulfuromonadales</taxon>
        <taxon>Desulfuromonadaceae</taxon>
        <taxon>Desulfuromonas</taxon>
    </lineage>
</organism>
<name>Q1JXM4_DESA6</name>
<dbReference type="GO" id="GO:0043565">
    <property type="term" value="F:sequence-specific DNA binding"/>
    <property type="evidence" value="ECO:0007669"/>
    <property type="project" value="InterPro"/>
</dbReference>
<dbReference type="Pfam" id="PF06719">
    <property type="entry name" value="AraC_N"/>
    <property type="match status" value="1"/>
</dbReference>
<reference evidence="5" key="2">
    <citation type="submission" date="2006-05" db="EMBL/GenBank/DDBJ databases">
        <title>Sequencing of the draft genome and assembly of Desulfuromonas acetoxidans DSM 684.</title>
        <authorList>
            <consortium name="US DOE Joint Genome Institute (JGI-PGF)"/>
            <person name="Copeland A."/>
            <person name="Lucas S."/>
            <person name="Lapidus A."/>
            <person name="Barry K."/>
            <person name="Detter J.C."/>
            <person name="Glavina del Rio T."/>
            <person name="Hammon N."/>
            <person name="Israni S."/>
            <person name="Dalin E."/>
            <person name="Tice H."/>
            <person name="Bruce D."/>
            <person name="Pitluck S."/>
            <person name="Richardson P."/>
        </authorList>
    </citation>
    <scope>NUCLEOTIDE SEQUENCE [LARGE SCALE GENOMIC DNA]</scope>
    <source>
        <strain evidence="5">DSM 684</strain>
    </source>
</reference>
<keyword evidence="2" id="KW-0238">DNA-binding</keyword>
<dbReference type="InterPro" id="IPR018060">
    <property type="entry name" value="HTH_AraC"/>
</dbReference>
<dbReference type="GO" id="GO:0003700">
    <property type="term" value="F:DNA-binding transcription factor activity"/>
    <property type="evidence" value="ECO:0007669"/>
    <property type="project" value="InterPro"/>
</dbReference>
<evidence type="ECO:0000259" key="4">
    <source>
        <dbReference type="PROSITE" id="PS01124"/>
    </source>
</evidence>
<keyword evidence="6" id="KW-1185">Reference proteome</keyword>
<gene>
    <name evidence="5" type="ORF">Dace_0716</name>
</gene>
<dbReference type="AlphaFoldDB" id="Q1JXM4"/>
<dbReference type="Proteomes" id="UP000005695">
    <property type="component" value="Unassembled WGS sequence"/>
</dbReference>
<keyword evidence="1" id="KW-0805">Transcription regulation</keyword>
<dbReference type="PANTHER" id="PTHR43436">
    <property type="entry name" value="ARAC-FAMILY TRANSCRIPTIONAL REGULATOR"/>
    <property type="match status" value="1"/>
</dbReference>
<dbReference type="InterPro" id="IPR009057">
    <property type="entry name" value="Homeodomain-like_sf"/>
</dbReference>
<dbReference type="Pfam" id="PF12833">
    <property type="entry name" value="HTH_18"/>
    <property type="match status" value="1"/>
</dbReference>
<comment type="caution">
    <text evidence="5">The sequence shown here is derived from an EMBL/GenBank/DDBJ whole genome shotgun (WGS) entry which is preliminary data.</text>
</comment>
<accession>Q1JXM4</accession>
<evidence type="ECO:0000256" key="1">
    <source>
        <dbReference type="ARBA" id="ARBA00023015"/>
    </source>
</evidence>
<dbReference type="SUPFAM" id="SSF46689">
    <property type="entry name" value="Homeodomain-like"/>
    <property type="match status" value="2"/>
</dbReference>
<dbReference type="InterPro" id="IPR009594">
    <property type="entry name" value="Tscrpt_reg_HTH_AraC_N"/>
</dbReference>
<evidence type="ECO:0000256" key="3">
    <source>
        <dbReference type="ARBA" id="ARBA00023163"/>
    </source>
</evidence>
<keyword evidence="3" id="KW-0804">Transcription</keyword>
<dbReference type="EMBL" id="AAEW02000015">
    <property type="protein sequence ID" value="EAT14938.1"/>
    <property type="molecule type" value="Genomic_DNA"/>
</dbReference>
<evidence type="ECO:0000313" key="6">
    <source>
        <dbReference type="Proteomes" id="UP000005695"/>
    </source>
</evidence>